<protein>
    <submittedName>
        <fullName evidence="1">Uncharacterized protein</fullName>
    </submittedName>
</protein>
<dbReference type="EMBL" id="JAAIKD010000005">
    <property type="protein sequence ID" value="NEV94542.1"/>
    <property type="molecule type" value="Genomic_DNA"/>
</dbReference>
<sequence length="380" mass="43987">MKLNKSVQKPSILSAHVFGIFIGRLEGHFKSRPDQNLSLQFDYLSGNVWGQPVENYIPGTEAIKNTVTPYEWHRREFFVDRHDEHFQSNTENFKIAYDGVIKGLKAQMYVPLNSRNALQIELRSFLLTRGRFPFAGLTGDDFIESFHSNIAGGEDPFQRRDFGLNEAEINYTDRQGRQMLIGQNEGFFGGVKVDFYHYFENLLPNEVHFNIGLHSGVNTSPYNKSIDLGISANAFKQIAVGDRTYFQLGLNLGYLHLKSASFSDSNIEFATRPGFLNLESVFTYNLINSKQQTHSIGLDFYVQSAYHPPSEYDYSILFRNEQAERSWHHSVTQLYLNNNYWTLFYAFTENNSFRVYLQQDWRVNNTPDLQTGISYVINFR</sequence>
<evidence type="ECO:0000313" key="1">
    <source>
        <dbReference type="EMBL" id="NEV94542.1"/>
    </source>
</evidence>
<gene>
    <name evidence="1" type="ORF">G3567_10350</name>
</gene>
<dbReference type="AlphaFoldDB" id="A0A6B3R2L8"/>
<evidence type="ECO:0000313" key="2">
    <source>
        <dbReference type="Proteomes" id="UP000478505"/>
    </source>
</evidence>
<dbReference type="Proteomes" id="UP000478505">
    <property type="component" value="Unassembled WGS sequence"/>
</dbReference>
<name>A0A6B3R2L8_9FLAO</name>
<dbReference type="RefSeq" id="WP_164005257.1">
    <property type="nucleotide sequence ID" value="NZ_JAAIKD010000005.1"/>
</dbReference>
<comment type="caution">
    <text evidence="1">The sequence shown here is derived from an EMBL/GenBank/DDBJ whole genome shotgun (WGS) entry which is preliminary data.</text>
</comment>
<keyword evidence="2" id="KW-1185">Reference proteome</keyword>
<organism evidence="1 2">
    <name type="scientific">Psychroflexus aurantiacus</name>
    <dbReference type="NCBI Taxonomy" id="2709310"/>
    <lineage>
        <taxon>Bacteria</taxon>
        <taxon>Pseudomonadati</taxon>
        <taxon>Bacteroidota</taxon>
        <taxon>Flavobacteriia</taxon>
        <taxon>Flavobacteriales</taxon>
        <taxon>Flavobacteriaceae</taxon>
        <taxon>Psychroflexus</taxon>
    </lineage>
</organism>
<accession>A0A6B3R2L8</accession>
<proteinExistence type="predicted"/>
<reference evidence="1 2" key="1">
    <citation type="submission" date="2020-02" db="EMBL/GenBank/DDBJ databases">
        <title>Flavobacteriaceae Psychroflexus bacterium YR1-1, complete genome.</title>
        <authorList>
            <person name="Li Y."/>
            <person name="Wu S."/>
        </authorList>
    </citation>
    <scope>NUCLEOTIDE SEQUENCE [LARGE SCALE GENOMIC DNA]</scope>
    <source>
        <strain evidence="1 2">YR1-1</strain>
    </source>
</reference>